<dbReference type="RefSeq" id="WP_344024450.1">
    <property type="nucleotide sequence ID" value="NZ_BAAAJK010000020.1"/>
</dbReference>
<feature type="chain" id="PRO_5045670821" description="DUF3558 domain-containing protein" evidence="1">
    <location>
        <begin position="21"/>
        <end position="180"/>
    </location>
</feature>
<proteinExistence type="predicted"/>
<dbReference type="Proteomes" id="UP001501414">
    <property type="component" value="Unassembled WGS sequence"/>
</dbReference>
<evidence type="ECO:0000256" key="1">
    <source>
        <dbReference type="SAM" id="SignalP"/>
    </source>
</evidence>
<reference evidence="3" key="1">
    <citation type="journal article" date="2019" name="Int. J. Syst. Evol. Microbiol.">
        <title>The Global Catalogue of Microorganisms (GCM) 10K type strain sequencing project: providing services to taxonomists for standard genome sequencing and annotation.</title>
        <authorList>
            <consortium name="The Broad Institute Genomics Platform"/>
            <consortium name="The Broad Institute Genome Sequencing Center for Infectious Disease"/>
            <person name="Wu L."/>
            <person name="Ma J."/>
        </authorList>
    </citation>
    <scope>NUCLEOTIDE SEQUENCE [LARGE SCALE GENOMIC DNA]</scope>
    <source>
        <strain evidence="3">JCM 11896</strain>
    </source>
</reference>
<dbReference type="Pfam" id="PF12079">
    <property type="entry name" value="DUF3558"/>
    <property type="match status" value="1"/>
</dbReference>
<dbReference type="EMBL" id="BAAAJK010000020">
    <property type="protein sequence ID" value="GAA1392886.1"/>
    <property type="molecule type" value="Genomic_DNA"/>
</dbReference>
<protein>
    <recommendedName>
        <fullName evidence="4">DUF3558 domain-containing protein</fullName>
    </recommendedName>
</protein>
<comment type="caution">
    <text evidence="2">The sequence shown here is derived from an EMBL/GenBank/DDBJ whole genome shotgun (WGS) entry which is preliminary data.</text>
</comment>
<gene>
    <name evidence="2" type="ORF">GCM10009613_38680</name>
</gene>
<evidence type="ECO:0008006" key="4">
    <source>
        <dbReference type="Google" id="ProtNLM"/>
    </source>
</evidence>
<keyword evidence="3" id="KW-1185">Reference proteome</keyword>
<dbReference type="PROSITE" id="PS51257">
    <property type="entry name" value="PROKAR_LIPOPROTEIN"/>
    <property type="match status" value="1"/>
</dbReference>
<accession>A0ABP4IKW3</accession>
<sequence length="180" mass="19126">MARPALRRTAVLLTITALLAGCGTSEPTGPFPPRPADIDTTTVDLCTALTAEQQNELGVGPGEPRVGRIVIGSTRACLWSNFDDGHNYTVQTLPEPAAVATEAPGTTVGVVGGYGVVESTSHAESFPLCEFYVDASDEQALRIQVQASRRNDDGSRRSLDQVCDRAETVTAQVLENLRGR</sequence>
<feature type="signal peptide" evidence="1">
    <location>
        <begin position="1"/>
        <end position="20"/>
    </location>
</feature>
<organism evidence="2 3">
    <name type="scientific">Pseudonocardia kongjuensis</name>
    <dbReference type="NCBI Taxonomy" id="102227"/>
    <lineage>
        <taxon>Bacteria</taxon>
        <taxon>Bacillati</taxon>
        <taxon>Actinomycetota</taxon>
        <taxon>Actinomycetes</taxon>
        <taxon>Pseudonocardiales</taxon>
        <taxon>Pseudonocardiaceae</taxon>
        <taxon>Pseudonocardia</taxon>
    </lineage>
</organism>
<evidence type="ECO:0000313" key="3">
    <source>
        <dbReference type="Proteomes" id="UP001501414"/>
    </source>
</evidence>
<dbReference type="InterPro" id="IPR024520">
    <property type="entry name" value="DUF3558"/>
</dbReference>
<keyword evidence="1" id="KW-0732">Signal</keyword>
<name>A0ABP4IKW3_9PSEU</name>
<evidence type="ECO:0000313" key="2">
    <source>
        <dbReference type="EMBL" id="GAA1392886.1"/>
    </source>
</evidence>